<dbReference type="Proteomes" id="UP000730618">
    <property type="component" value="Unassembled WGS sequence"/>
</dbReference>
<evidence type="ECO:0000313" key="1">
    <source>
        <dbReference type="EMBL" id="CAG7651431.1"/>
    </source>
</evidence>
<dbReference type="EMBL" id="CAJVCE010000016">
    <property type="protein sequence ID" value="CAG7651431.1"/>
    <property type="molecule type" value="Genomic_DNA"/>
</dbReference>
<gene>
    <name evidence="1" type="ORF">PAECIP111802_04962</name>
</gene>
<reference evidence="1 2" key="1">
    <citation type="submission" date="2021-06" db="EMBL/GenBank/DDBJ databases">
        <authorList>
            <person name="Criscuolo A."/>
        </authorList>
    </citation>
    <scope>NUCLEOTIDE SEQUENCE [LARGE SCALE GENOMIC DNA]</scope>
    <source>
        <strain evidence="2">CIP 111802</strain>
    </source>
</reference>
<name>A0ABM8VNI4_9BACL</name>
<proteinExistence type="predicted"/>
<protein>
    <submittedName>
        <fullName evidence="1">Uncharacterized protein</fullName>
    </submittedName>
</protein>
<sequence>MISSGVTTRSNKRSITDTVVKKLMYKGGSSADE</sequence>
<evidence type="ECO:0000313" key="2">
    <source>
        <dbReference type="Proteomes" id="UP000730618"/>
    </source>
</evidence>
<accession>A0ABM8VNI4</accession>
<organism evidence="1 2">
    <name type="scientific">Paenibacillus allorhizosphaerae</name>
    <dbReference type="NCBI Taxonomy" id="2849866"/>
    <lineage>
        <taxon>Bacteria</taxon>
        <taxon>Bacillati</taxon>
        <taxon>Bacillota</taxon>
        <taxon>Bacilli</taxon>
        <taxon>Bacillales</taxon>
        <taxon>Paenibacillaceae</taxon>
        <taxon>Paenibacillus</taxon>
    </lineage>
</organism>
<comment type="caution">
    <text evidence="1">The sequence shown here is derived from an EMBL/GenBank/DDBJ whole genome shotgun (WGS) entry which is preliminary data.</text>
</comment>
<keyword evidence="2" id="KW-1185">Reference proteome</keyword>